<sequence>MSGQAQPETWAVEASALRCMRGDRAVITGLDLRIAEGSLVGVFGSNGSGKTTLLQTLAGILGEGGGTLRLLGRPLAQARTEVGYVAQAVPEGAYGGIDARSFVGAAWRGERWGLGWRDAAPRTQAVDAALQSVDASHLAGRPMEALSGGERQRVCIAQALVNPVRLLLLDEPLSNLDPRAQQGVLELVRRLCREQALTVLLTAHDINPLLPVMDQVLYLAAGRGRIGTVEEVVNAASLSELYGLPMAVARHDGYVFIHPARGFMPEVSPHCGHGHDHAHDHLGGAR</sequence>
<name>A0A1J5R0R3_9ZZZZ</name>
<evidence type="ECO:0000259" key="4">
    <source>
        <dbReference type="PROSITE" id="PS50893"/>
    </source>
</evidence>
<keyword evidence="1" id="KW-0813">Transport</keyword>
<accession>A0A1J5R0R3</accession>
<dbReference type="EMBL" id="MLJW01000345">
    <property type="protein sequence ID" value="OIQ89074.1"/>
    <property type="molecule type" value="Genomic_DNA"/>
</dbReference>
<dbReference type="Pfam" id="PF00005">
    <property type="entry name" value="ABC_tran"/>
    <property type="match status" value="1"/>
</dbReference>
<dbReference type="Gene3D" id="3.40.50.300">
    <property type="entry name" value="P-loop containing nucleotide triphosphate hydrolases"/>
    <property type="match status" value="1"/>
</dbReference>
<dbReference type="PANTHER" id="PTHR42734">
    <property type="entry name" value="METAL TRANSPORT SYSTEM ATP-BINDING PROTEIN TM_0124-RELATED"/>
    <property type="match status" value="1"/>
</dbReference>
<dbReference type="SMART" id="SM00382">
    <property type="entry name" value="AAA"/>
    <property type="match status" value="1"/>
</dbReference>
<protein>
    <submittedName>
        <fullName evidence="5">Hemin import ATP-binding protein HmuV</fullName>
        <ecNumber evidence="5">3.6.3.-</ecNumber>
    </submittedName>
</protein>
<keyword evidence="2" id="KW-0547">Nucleotide-binding</keyword>
<keyword evidence="5" id="KW-0378">Hydrolase</keyword>
<comment type="caution">
    <text evidence="5">The sequence shown here is derived from an EMBL/GenBank/DDBJ whole genome shotgun (WGS) entry which is preliminary data.</text>
</comment>
<evidence type="ECO:0000256" key="1">
    <source>
        <dbReference type="ARBA" id="ARBA00022448"/>
    </source>
</evidence>
<evidence type="ECO:0000256" key="3">
    <source>
        <dbReference type="ARBA" id="ARBA00022840"/>
    </source>
</evidence>
<gene>
    <name evidence="5" type="primary">hmuV_3</name>
    <name evidence="5" type="ORF">GALL_290190</name>
</gene>
<dbReference type="EC" id="3.6.3.-" evidence="5"/>
<proteinExistence type="predicted"/>
<dbReference type="SUPFAM" id="SSF52540">
    <property type="entry name" value="P-loop containing nucleoside triphosphate hydrolases"/>
    <property type="match status" value="1"/>
</dbReference>
<feature type="domain" description="ABC transporter" evidence="4">
    <location>
        <begin position="12"/>
        <end position="246"/>
    </location>
</feature>
<reference evidence="5" key="1">
    <citation type="submission" date="2016-10" db="EMBL/GenBank/DDBJ databases">
        <title>Sequence of Gallionella enrichment culture.</title>
        <authorList>
            <person name="Poehlein A."/>
            <person name="Muehling M."/>
            <person name="Daniel R."/>
        </authorList>
    </citation>
    <scope>NUCLEOTIDE SEQUENCE</scope>
</reference>
<dbReference type="PROSITE" id="PS00211">
    <property type="entry name" value="ABC_TRANSPORTER_1"/>
    <property type="match status" value="1"/>
</dbReference>
<evidence type="ECO:0000313" key="5">
    <source>
        <dbReference type="EMBL" id="OIQ89074.1"/>
    </source>
</evidence>
<dbReference type="GO" id="GO:0016887">
    <property type="term" value="F:ATP hydrolysis activity"/>
    <property type="evidence" value="ECO:0007669"/>
    <property type="project" value="InterPro"/>
</dbReference>
<dbReference type="GO" id="GO:0005524">
    <property type="term" value="F:ATP binding"/>
    <property type="evidence" value="ECO:0007669"/>
    <property type="project" value="UniProtKB-KW"/>
</dbReference>
<keyword evidence="3 5" id="KW-0067">ATP-binding</keyword>
<dbReference type="InterPro" id="IPR003593">
    <property type="entry name" value="AAA+_ATPase"/>
</dbReference>
<dbReference type="InterPro" id="IPR027417">
    <property type="entry name" value="P-loop_NTPase"/>
</dbReference>
<organism evidence="5">
    <name type="scientific">mine drainage metagenome</name>
    <dbReference type="NCBI Taxonomy" id="410659"/>
    <lineage>
        <taxon>unclassified sequences</taxon>
        <taxon>metagenomes</taxon>
        <taxon>ecological metagenomes</taxon>
    </lineage>
</organism>
<dbReference type="InterPro" id="IPR050153">
    <property type="entry name" value="Metal_Ion_Import_ABC"/>
</dbReference>
<dbReference type="PROSITE" id="PS50893">
    <property type="entry name" value="ABC_TRANSPORTER_2"/>
    <property type="match status" value="1"/>
</dbReference>
<dbReference type="InterPro" id="IPR003439">
    <property type="entry name" value="ABC_transporter-like_ATP-bd"/>
</dbReference>
<dbReference type="AlphaFoldDB" id="A0A1J5R0R3"/>
<dbReference type="InterPro" id="IPR017871">
    <property type="entry name" value="ABC_transporter-like_CS"/>
</dbReference>
<evidence type="ECO:0000256" key="2">
    <source>
        <dbReference type="ARBA" id="ARBA00022741"/>
    </source>
</evidence>